<sequence length="85" mass="9154">MEASRSPQDKTTGQMGQEMAIGGWGGWLGWCTVGRCPKCQPQQDKINKDMPHASCLGRLAATLPIASRPSRPARCPLPAANCLFN</sequence>
<evidence type="ECO:0000313" key="2">
    <source>
        <dbReference type="Proteomes" id="UP000295192"/>
    </source>
</evidence>
<dbReference type="Proteomes" id="UP000295192">
    <property type="component" value="Unassembled WGS sequence"/>
</dbReference>
<dbReference type="AlphaFoldDB" id="A0A484BTY5"/>
<proteinExistence type="predicted"/>
<organism evidence="1 2">
    <name type="scientific">Drosophila navojoa</name>
    <name type="common">Fruit fly</name>
    <dbReference type="NCBI Taxonomy" id="7232"/>
    <lineage>
        <taxon>Eukaryota</taxon>
        <taxon>Metazoa</taxon>
        <taxon>Ecdysozoa</taxon>
        <taxon>Arthropoda</taxon>
        <taxon>Hexapoda</taxon>
        <taxon>Insecta</taxon>
        <taxon>Pterygota</taxon>
        <taxon>Neoptera</taxon>
        <taxon>Endopterygota</taxon>
        <taxon>Diptera</taxon>
        <taxon>Brachycera</taxon>
        <taxon>Muscomorpha</taxon>
        <taxon>Ephydroidea</taxon>
        <taxon>Drosophilidae</taxon>
        <taxon>Drosophila</taxon>
    </lineage>
</organism>
<name>A0A484BTY5_DRONA</name>
<gene>
    <name evidence="1" type="ORF">AWZ03_001088</name>
</gene>
<accession>A0A484BTY5</accession>
<evidence type="ECO:0000313" key="1">
    <source>
        <dbReference type="EMBL" id="TDG52258.1"/>
    </source>
</evidence>
<dbReference type="EMBL" id="LSRL02000004">
    <property type="protein sequence ID" value="TDG52258.1"/>
    <property type="molecule type" value="Genomic_DNA"/>
</dbReference>
<protein>
    <submittedName>
        <fullName evidence="1">Uncharacterized protein</fullName>
    </submittedName>
</protein>
<comment type="caution">
    <text evidence="1">The sequence shown here is derived from an EMBL/GenBank/DDBJ whole genome shotgun (WGS) entry which is preliminary data.</text>
</comment>
<keyword evidence="2" id="KW-1185">Reference proteome</keyword>
<reference evidence="1 2" key="1">
    <citation type="journal article" date="2019" name="J. Hered.">
        <title>An Improved Genome Assembly for Drosophila navojoa, the Basal Species in the mojavensis Cluster.</title>
        <authorList>
            <person name="Vanderlinde T."/>
            <person name="Dupim E.G."/>
            <person name="Nazario-Yepiz N.O."/>
            <person name="Carvalho A.B."/>
        </authorList>
    </citation>
    <scope>NUCLEOTIDE SEQUENCE [LARGE SCALE GENOMIC DNA]</scope>
    <source>
        <strain evidence="1">Navoj_Jal97</strain>
        <tissue evidence="1">Whole organism</tissue>
    </source>
</reference>